<dbReference type="InterPro" id="IPR036866">
    <property type="entry name" value="RibonucZ/Hydroxyglut_hydro"/>
</dbReference>
<dbReference type="AlphaFoldDB" id="A0A840NJX2"/>
<keyword evidence="3" id="KW-1185">Reference proteome</keyword>
<dbReference type="SMART" id="SM00849">
    <property type="entry name" value="Lactamase_B"/>
    <property type="match status" value="1"/>
</dbReference>
<dbReference type="Pfam" id="PF12706">
    <property type="entry name" value="Lactamase_B_2"/>
    <property type="match status" value="1"/>
</dbReference>
<evidence type="ECO:0000313" key="2">
    <source>
        <dbReference type="EMBL" id="MBB5071361.1"/>
    </source>
</evidence>
<evidence type="ECO:0000313" key="3">
    <source>
        <dbReference type="Proteomes" id="UP000580474"/>
    </source>
</evidence>
<proteinExistence type="predicted"/>
<dbReference type="PANTHER" id="PTHR43546">
    <property type="entry name" value="UPF0173 METAL-DEPENDENT HYDROLASE MJ1163-RELATED"/>
    <property type="match status" value="1"/>
</dbReference>
<reference evidence="2 3" key="1">
    <citation type="submission" date="2020-08" db="EMBL/GenBank/DDBJ databases">
        <title>Sequencing the genomes of 1000 actinobacteria strains.</title>
        <authorList>
            <person name="Klenk H.-P."/>
        </authorList>
    </citation>
    <scope>NUCLEOTIDE SEQUENCE [LARGE SCALE GENOMIC DNA]</scope>
    <source>
        <strain evidence="2 3">DSM 45582</strain>
    </source>
</reference>
<gene>
    <name evidence="2" type="ORF">BJ969_004449</name>
</gene>
<name>A0A840NJX2_9PSEU</name>
<accession>A0A840NJX2</accession>
<organism evidence="2 3">
    <name type="scientific">Saccharopolyspora gloriosae</name>
    <dbReference type="NCBI Taxonomy" id="455344"/>
    <lineage>
        <taxon>Bacteria</taxon>
        <taxon>Bacillati</taxon>
        <taxon>Actinomycetota</taxon>
        <taxon>Actinomycetes</taxon>
        <taxon>Pseudonocardiales</taxon>
        <taxon>Pseudonocardiaceae</taxon>
        <taxon>Saccharopolyspora</taxon>
    </lineage>
</organism>
<sequence>MRIRRLAWAGLEIEADGTTVVVDLVQHPNELFGIRDPRVELPVPADGSVDAALVTHLHPDHAGVPALERALKPGAPVFRPAAFDDVLTGPVERELAASGLAADVVGEWERRELGPFRITAVPAVDGLGSPQVSWVVEAGGKRVLHGGDTLFHGAWWAIARRCGPFDAVFLPINGPVVDDPALQPPSPFPAALTPRQAAVAASILGARTAVPIHHDDEYLIKPAGYAAEVDAPVAEFRRHAAELARVMDVGEWQDFESELAA</sequence>
<comment type="caution">
    <text evidence="2">The sequence shown here is derived from an EMBL/GenBank/DDBJ whole genome shotgun (WGS) entry which is preliminary data.</text>
</comment>
<dbReference type="RefSeq" id="WP_184481651.1">
    <property type="nucleotide sequence ID" value="NZ_JACHIV010000001.1"/>
</dbReference>
<feature type="domain" description="Metallo-beta-lactamase" evidence="1">
    <location>
        <begin position="7"/>
        <end position="207"/>
    </location>
</feature>
<protein>
    <submittedName>
        <fullName evidence="2">L-ascorbate metabolism protein UlaG (Beta-lactamase superfamily)</fullName>
    </submittedName>
</protein>
<dbReference type="Proteomes" id="UP000580474">
    <property type="component" value="Unassembled WGS sequence"/>
</dbReference>
<dbReference type="InterPro" id="IPR050114">
    <property type="entry name" value="UPF0173_UPF0282_UlaG_hydrolase"/>
</dbReference>
<dbReference type="Gene3D" id="3.60.15.10">
    <property type="entry name" value="Ribonuclease Z/Hydroxyacylglutathione hydrolase-like"/>
    <property type="match status" value="1"/>
</dbReference>
<dbReference type="EMBL" id="JACHIV010000001">
    <property type="protein sequence ID" value="MBB5071361.1"/>
    <property type="molecule type" value="Genomic_DNA"/>
</dbReference>
<dbReference type="PANTHER" id="PTHR43546:SF3">
    <property type="entry name" value="UPF0173 METAL-DEPENDENT HYDROLASE MJ1163"/>
    <property type="match status" value="1"/>
</dbReference>
<dbReference type="InterPro" id="IPR001279">
    <property type="entry name" value="Metallo-B-lactamas"/>
</dbReference>
<evidence type="ECO:0000259" key="1">
    <source>
        <dbReference type="SMART" id="SM00849"/>
    </source>
</evidence>
<dbReference type="SUPFAM" id="SSF56281">
    <property type="entry name" value="Metallo-hydrolase/oxidoreductase"/>
    <property type="match status" value="1"/>
</dbReference>